<keyword evidence="2" id="KW-1185">Reference proteome</keyword>
<dbReference type="EMBL" id="AE005672">
    <property type="protein sequence ID" value="AAK74423.1"/>
    <property type="molecule type" value="Genomic_DNA"/>
</dbReference>
<proteinExistence type="predicted"/>
<evidence type="ECO:0000313" key="2">
    <source>
        <dbReference type="Proteomes" id="UP000000585"/>
    </source>
</evidence>
<sequence>MSHSFKKSLQKEILHRSSIAAFVTSRAFSDTVSPI</sequence>
<gene>
    <name evidence="1" type="ordered locus">SP_0244</name>
</gene>
<dbReference type="PaxDb" id="170187-SP_0244"/>
<evidence type="ECO:0000313" key="1">
    <source>
        <dbReference type="EMBL" id="AAK74423.1"/>
    </source>
</evidence>
<dbReference type="EnsemblBacteria" id="AAK74423">
    <property type="protein sequence ID" value="AAK74423"/>
    <property type="gene ID" value="SP_0244"/>
</dbReference>
<dbReference type="KEGG" id="spn:SP_0244"/>
<accession>A0A0H2UNB5</accession>
<dbReference type="AlphaFoldDB" id="A0A0H2UNB5"/>
<dbReference type="Proteomes" id="UP000000585">
    <property type="component" value="Chromosome"/>
</dbReference>
<protein>
    <submittedName>
        <fullName evidence="1">Uncharacterized protein</fullName>
    </submittedName>
</protein>
<name>A0A0H2UNB5_STRPN</name>
<reference evidence="1 2" key="1">
    <citation type="journal article" date="2001" name="Science">
        <title>Complete genome sequence of a virulent isolate of Streptococcus pneumoniae.</title>
        <authorList>
            <person name="Tettelin H."/>
            <person name="Nelson K.E."/>
            <person name="Paulsen I.T."/>
            <person name="Eisen J.A."/>
            <person name="Read T.D."/>
            <person name="Peterson S."/>
            <person name="Heidelberg J."/>
            <person name="DeBoy R.T."/>
            <person name="Haft D.H."/>
            <person name="Dodson R.J."/>
            <person name="Durkin A.S."/>
            <person name="Gwinn M."/>
            <person name="Kolonay J.F."/>
            <person name="Nelson W.C."/>
            <person name="Peterson J.D."/>
            <person name="Umayam L.A."/>
            <person name="White O."/>
            <person name="Salzberg S.L."/>
            <person name="Lewis M.R."/>
            <person name="Radune D."/>
            <person name="Holtzapple E."/>
            <person name="Khouri H."/>
            <person name="Wolf A.M."/>
            <person name="Utterback T.R."/>
            <person name="Hansen C.L."/>
            <person name="McDonald L.A."/>
            <person name="Feldblyum T.V."/>
            <person name="Angiuoli S."/>
            <person name="Dickinson T."/>
            <person name="Hickey E.K."/>
            <person name="Holt I.E."/>
            <person name="Loftus B.J."/>
            <person name="Yang F."/>
            <person name="Smith H.O."/>
            <person name="Venter J.C."/>
            <person name="Dougherty B.A."/>
            <person name="Morrison D.A."/>
            <person name="Hollingshead S.K."/>
            <person name="Fraser C.M."/>
        </authorList>
    </citation>
    <scope>NUCLEOTIDE SEQUENCE [LARGE SCALE GENOMIC DNA]</scope>
    <source>
        <strain evidence="2">ATCC BAA-334 / TIGR4</strain>
    </source>
</reference>
<organism evidence="1 2">
    <name type="scientific">Streptococcus pneumoniae serotype 4 (strain ATCC BAA-334 / TIGR4)</name>
    <dbReference type="NCBI Taxonomy" id="170187"/>
    <lineage>
        <taxon>Bacteria</taxon>
        <taxon>Bacillati</taxon>
        <taxon>Bacillota</taxon>
        <taxon>Bacilli</taxon>
        <taxon>Lactobacillales</taxon>
        <taxon>Streptococcaceae</taxon>
        <taxon>Streptococcus</taxon>
    </lineage>
</organism>